<evidence type="ECO:0000313" key="2">
    <source>
        <dbReference type="EMBL" id="MFC3301576.1"/>
    </source>
</evidence>
<sequence length="96" mass="10249">MNPFSLWIKSIELTQTWFKASFDMAQSVVGTGLGGAGTLQPARSQHQLPGHASHADILNEASNRALATRNLDPKVEVTDIPQAPPGLEIKNGSSAR</sequence>
<evidence type="ECO:0000256" key="1">
    <source>
        <dbReference type="SAM" id="MobiDB-lite"/>
    </source>
</evidence>
<dbReference type="Proteomes" id="UP001595607">
    <property type="component" value="Unassembled WGS sequence"/>
</dbReference>
<gene>
    <name evidence="2" type="ORF">ACFONP_02370</name>
</gene>
<proteinExistence type="predicted"/>
<dbReference type="EMBL" id="JBHRVA010000002">
    <property type="protein sequence ID" value="MFC3301576.1"/>
    <property type="molecule type" value="Genomic_DNA"/>
</dbReference>
<reference evidence="3" key="1">
    <citation type="journal article" date="2019" name="Int. J. Syst. Evol. Microbiol.">
        <title>The Global Catalogue of Microorganisms (GCM) 10K type strain sequencing project: providing services to taxonomists for standard genome sequencing and annotation.</title>
        <authorList>
            <consortium name="The Broad Institute Genomics Platform"/>
            <consortium name="The Broad Institute Genome Sequencing Center for Infectious Disease"/>
            <person name="Wu L."/>
            <person name="Ma J."/>
        </authorList>
    </citation>
    <scope>NUCLEOTIDE SEQUENCE [LARGE SCALE GENOMIC DNA]</scope>
    <source>
        <strain evidence="3">KCTC 22245</strain>
    </source>
</reference>
<comment type="caution">
    <text evidence="2">The sequence shown here is derived from an EMBL/GenBank/DDBJ whole genome shotgun (WGS) entry which is preliminary data.</text>
</comment>
<organism evidence="2 3">
    <name type="scientific">Parvularcula lutaonensis</name>
    <dbReference type="NCBI Taxonomy" id="491923"/>
    <lineage>
        <taxon>Bacteria</taxon>
        <taxon>Pseudomonadati</taxon>
        <taxon>Pseudomonadota</taxon>
        <taxon>Alphaproteobacteria</taxon>
        <taxon>Parvularculales</taxon>
        <taxon>Parvularculaceae</taxon>
        <taxon>Parvularcula</taxon>
    </lineage>
</organism>
<name>A0ABV7M871_9PROT</name>
<keyword evidence="3" id="KW-1185">Reference proteome</keyword>
<protein>
    <submittedName>
        <fullName evidence="2">Uncharacterized protein</fullName>
    </submittedName>
</protein>
<feature type="region of interest" description="Disordered" evidence="1">
    <location>
        <begin position="69"/>
        <end position="96"/>
    </location>
</feature>
<accession>A0ABV7M871</accession>
<dbReference type="RefSeq" id="WP_189572829.1">
    <property type="nucleotide sequence ID" value="NZ_BMXU01000001.1"/>
</dbReference>
<evidence type="ECO:0000313" key="3">
    <source>
        <dbReference type="Proteomes" id="UP001595607"/>
    </source>
</evidence>